<dbReference type="AlphaFoldDB" id="A0A370UAB7"/>
<dbReference type="Proteomes" id="UP000254326">
    <property type="component" value="Unassembled WGS sequence"/>
</dbReference>
<dbReference type="OrthoDB" id="6195342at2"/>
<protein>
    <submittedName>
        <fullName evidence="1">Type II toxin-antitoxin system YafO family toxin</fullName>
    </submittedName>
</protein>
<evidence type="ECO:0000313" key="2">
    <source>
        <dbReference type="Proteomes" id="UP000254326"/>
    </source>
</evidence>
<sequence>MTRKVKVYLSDLLNSHPDANLLTEKFALYKETGIPPDDFGRDGDNRYPLICLQEEVHHIHLAHLPIHFRKWPKIRAQYERKSDKALLYCPGFFDSDSYLLIAVLEPPAHDQQESNELMEAVGQIAESFRLEN</sequence>
<name>A0A370UAB7_9GAMM</name>
<proteinExistence type="predicted"/>
<keyword evidence="2" id="KW-1185">Reference proteome</keyword>
<comment type="caution">
    <text evidence="1">The sequence shown here is derived from an EMBL/GenBank/DDBJ whole genome shotgun (WGS) entry which is preliminary data.</text>
</comment>
<dbReference type="InterPro" id="IPR020353">
    <property type="entry name" value="Toxin_YafO"/>
</dbReference>
<reference evidence="1 2" key="1">
    <citation type="submission" date="2018-06" db="EMBL/GenBank/DDBJ databases">
        <title>Marinomonas sp. YLB-05 draft genome sequence.</title>
        <authorList>
            <person name="Yu L."/>
            <person name="Tang X."/>
        </authorList>
    </citation>
    <scope>NUCLEOTIDE SEQUENCE [LARGE SCALE GENOMIC DNA]</scope>
    <source>
        <strain evidence="1 2">YLB-05</strain>
    </source>
</reference>
<dbReference type="Pfam" id="PF13957">
    <property type="entry name" value="YafO_toxin"/>
    <property type="match status" value="1"/>
</dbReference>
<dbReference type="EMBL" id="QKRA01000003">
    <property type="protein sequence ID" value="RDL44691.1"/>
    <property type="molecule type" value="Genomic_DNA"/>
</dbReference>
<dbReference type="RefSeq" id="WP_115467954.1">
    <property type="nucleotide sequence ID" value="NZ_QKRA01000003.1"/>
</dbReference>
<gene>
    <name evidence="1" type="ORF">DN730_09915</name>
</gene>
<organism evidence="1 2">
    <name type="scientific">Marinomonas piezotolerans</name>
    <dbReference type="NCBI Taxonomy" id="2213058"/>
    <lineage>
        <taxon>Bacteria</taxon>
        <taxon>Pseudomonadati</taxon>
        <taxon>Pseudomonadota</taxon>
        <taxon>Gammaproteobacteria</taxon>
        <taxon>Oceanospirillales</taxon>
        <taxon>Oceanospirillaceae</taxon>
        <taxon>Marinomonas</taxon>
    </lineage>
</organism>
<accession>A0A370UAB7</accession>
<evidence type="ECO:0000313" key="1">
    <source>
        <dbReference type="EMBL" id="RDL44691.1"/>
    </source>
</evidence>